<dbReference type="EMBL" id="JAUJYO010000004">
    <property type="protein sequence ID" value="KAK1319830.1"/>
    <property type="molecule type" value="Genomic_DNA"/>
</dbReference>
<evidence type="ECO:0000313" key="2">
    <source>
        <dbReference type="EMBL" id="KAK1319830.1"/>
    </source>
</evidence>
<feature type="compositionally biased region" description="Polar residues" evidence="1">
    <location>
        <begin position="56"/>
        <end position="70"/>
    </location>
</feature>
<reference evidence="2" key="1">
    <citation type="journal article" date="2023" name="Nat. Commun.">
        <title>Diploid and tetraploid genomes of Acorus and the evolution of monocots.</title>
        <authorList>
            <person name="Ma L."/>
            <person name="Liu K.W."/>
            <person name="Li Z."/>
            <person name="Hsiao Y.Y."/>
            <person name="Qi Y."/>
            <person name="Fu T."/>
            <person name="Tang G.D."/>
            <person name="Zhang D."/>
            <person name="Sun W.H."/>
            <person name="Liu D.K."/>
            <person name="Li Y."/>
            <person name="Chen G.Z."/>
            <person name="Liu X.D."/>
            <person name="Liao X.Y."/>
            <person name="Jiang Y.T."/>
            <person name="Yu X."/>
            <person name="Hao Y."/>
            <person name="Huang J."/>
            <person name="Zhao X.W."/>
            <person name="Ke S."/>
            <person name="Chen Y.Y."/>
            <person name="Wu W.L."/>
            <person name="Hsu J.L."/>
            <person name="Lin Y.F."/>
            <person name="Huang M.D."/>
            <person name="Li C.Y."/>
            <person name="Huang L."/>
            <person name="Wang Z.W."/>
            <person name="Zhao X."/>
            <person name="Zhong W.Y."/>
            <person name="Peng D.H."/>
            <person name="Ahmad S."/>
            <person name="Lan S."/>
            <person name="Zhang J.S."/>
            <person name="Tsai W.C."/>
            <person name="Van de Peer Y."/>
            <person name="Liu Z.J."/>
        </authorList>
    </citation>
    <scope>NUCLEOTIDE SEQUENCE</scope>
    <source>
        <strain evidence="2">CP</strain>
    </source>
</reference>
<feature type="compositionally biased region" description="Basic and acidic residues" evidence="1">
    <location>
        <begin position="16"/>
        <end position="35"/>
    </location>
</feature>
<comment type="caution">
    <text evidence="2">The sequence shown here is derived from an EMBL/GenBank/DDBJ whole genome shotgun (WGS) entry which is preliminary data.</text>
</comment>
<organism evidence="2 3">
    <name type="scientific">Acorus calamus</name>
    <name type="common">Sweet flag</name>
    <dbReference type="NCBI Taxonomy" id="4465"/>
    <lineage>
        <taxon>Eukaryota</taxon>
        <taxon>Viridiplantae</taxon>
        <taxon>Streptophyta</taxon>
        <taxon>Embryophyta</taxon>
        <taxon>Tracheophyta</taxon>
        <taxon>Spermatophyta</taxon>
        <taxon>Magnoliopsida</taxon>
        <taxon>Liliopsida</taxon>
        <taxon>Acoraceae</taxon>
        <taxon>Acorus</taxon>
    </lineage>
</organism>
<name>A0AAV9F4H4_ACOCL</name>
<proteinExistence type="predicted"/>
<feature type="region of interest" description="Disordered" evidence="1">
    <location>
        <begin position="1"/>
        <end position="78"/>
    </location>
</feature>
<protein>
    <submittedName>
        <fullName evidence="2">Uncharacterized protein</fullName>
    </submittedName>
</protein>
<gene>
    <name evidence="2" type="ORF">QJS10_CPB04g01253</name>
</gene>
<dbReference type="AlphaFoldDB" id="A0AAV9F4H4"/>
<accession>A0AAV9F4H4</accession>
<reference evidence="2" key="2">
    <citation type="submission" date="2023-06" db="EMBL/GenBank/DDBJ databases">
        <authorList>
            <person name="Ma L."/>
            <person name="Liu K.-W."/>
            <person name="Li Z."/>
            <person name="Hsiao Y.-Y."/>
            <person name="Qi Y."/>
            <person name="Fu T."/>
            <person name="Tang G."/>
            <person name="Zhang D."/>
            <person name="Sun W.-H."/>
            <person name="Liu D.-K."/>
            <person name="Li Y."/>
            <person name="Chen G.-Z."/>
            <person name="Liu X.-D."/>
            <person name="Liao X.-Y."/>
            <person name="Jiang Y.-T."/>
            <person name="Yu X."/>
            <person name="Hao Y."/>
            <person name="Huang J."/>
            <person name="Zhao X.-W."/>
            <person name="Ke S."/>
            <person name="Chen Y.-Y."/>
            <person name="Wu W.-L."/>
            <person name="Hsu J.-L."/>
            <person name="Lin Y.-F."/>
            <person name="Huang M.-D."/>
            <person name="Li C.-Y."/>
            <person name="Huang L."/>
            <person name="Wang Z.-W."/>
            <person name="Zhao X."/>
            <person name="Zhong W.-Y."/>
            <person name="Peng D.-H."/>
            <person name="Ahmad S."/>
            <person name="Lan S."/>
            <person name="Zhang J.-S."/>
            <person name="Tsai W.-C."/>
            <person name="Van De Peer Y."/>
            <person name="Liu Z.-J."/>
        </authorList>
    </citation>
    <scope>NUCLEOTIDE SEQUENCE</scope>
    <source>
        <strain evidence="2">CP</strain>
        <tissue evidence="2">Leaves</tissue>
    </source>
</reference>
<evidence type="ECO:0000313" key="3">
    <source>
        <dbReference type="Proteomes" id="UP001180020"/>
    </source>
</evidence>
<evidence type="ECO:0000256" key="1">
    <source>
        <dbReference type="SAM" id="MobiDB-lite"/>
    </source>
</evidence>
<keyword evidence="3" id="KW-1185">Reference proteome</keyword>
<dbReference type="Proteomes" id="UP001180020">
    <property type="component" value="Unassembled WGS sequence"/>
</dbReference>
<sequence length="78" mass="8429">MAISATPRLHSSSRLRVVDKDAAGKPFDGRHHPGDLEVAPPMQGQNLPLASPPRTPTDQGLSHQMETGSLSDMRPLQH</sequence>